<dbReference type="InterPro" id="IPR011611">
    <property type="entry name" value="PfkB_dom"/>
</dbReference>
<dbReference type="Gene3D" id="3.40.1190.20">
    <property type="match status" value="1"/>
</dbReference>
<proteinExistence type="predicted"/>
<organism evidence="4">
    <name type="scientific">marine metagenome</name>
    <dbReference type="NCBI Taxonomy" id="408172"/>
    <lineage>
        <taxon>unclassified sequences</taxon>
        <taxon>metagenomes</taxon>
        <taxon>ecological metagenomes</taxon>
    </lineage>
</organism>
<dbReference type="PANTHER" id="PTHR46969:SF1">
    <property type="entry name" value="BIFUNCTIONAL PROTEIN HLDE"/>
    <property type="match status" value="1"/>
</dbReference>
<dbReference type="CDD" id="cd01172">
    <property type="entry name" value="RfaE_like"/>
    <property type="match status" value="1"/>
</dbReference>
<evidence type="ECO:0000259" key="3">
    <source>
        <dbReference type="Pfam" id="PF00294"/>
    </source>
</evidence>
<dbReference type="GO" id="GO:0033785">
    <property type="term" value="F:heptose 7-phosphate kinase activity"/>
    <property type="evidence" value="ECO:0007669"/>
    <property type="project" value="TreeGrafter"/>
</dbReference>
<dbReference type="AlphaFoldDB" id="A0A381TEU4"/>
<dbReference type="SUPFAM" id="SSF53613">
    <property type="entry name" value="Ribokinase-like"/>
    <property type="match status" value="1"/>
</dbReference>
<dbReference type="InterPro" id="IPR002173">
    <property type="entry name" value="Carboh/pur_kinase_PfkB_CS"/>
</dbReference>
<accession>A0A381TEU4</accession>
<dbReference type="GO" id="GO:0033786">
    <property type="term" value="F:heptose-1-phosphate adenylyltransferase activity"/>
    <property type="evidence" value="ECO:0007669"/>
    <property type="project" value="TreeGrafter"/>
</dbReference>
<dbReference type="Pfam" id="PF00294">
    <property type="entry name" value="PfkB"/>
    <property type="match status" value="1"/>
</dbReference>
<dbReference type="GO" id="GO:0016773">
    <property type="term" value="F:phosphotransferase activity, alcohol group as acceptor"/>
    <property type="evidence" value="ECO:0007669"/>
    <property type="project" value="InterPro"/>
</dbReference>
<gene>
    <name evidence="4" type="ORF">METZ01_LOCUS67500</name>
</gene>
<protein>
    <recommendedName>
        <fullName evidence="3">Carbohydrate kinase PfkB domain-containing protein</fullName>
    </recommendedName>
</protein>
<evidence type="ECO:0000256" key="1">
    <source>
        <dbReference type="ARBA" id="ARBA00022679"/>
    </source>
</evidence>
<evidence type="ECO:0000313" key="4">
    <source>
        <dbReference type="EMBL" id="SVA14646.1"/>
    </source>
</evidence>
<evidence type="ECO:0000256" key="2">
    <source>
        <dbReference type="ARBA" id="ARBA00022777"/>
    </source>
</evidence>
<keyword evidence="2" id="KW-0418">Kinase</keyword>
<sequence>MELNRFREITSGFADRNVLVVGDLMLDTYLWGDINRISPEAPVPIVEVKKIEYNPGGAANVALNLASLGCKVSLIGLIGTDAEGTILKNLLDQRNIICTDLVMSESRPTTVKSRIIAHNQQVVRADREMNKDLSESSNNNLIKSVKAIIEDVDAVILGDYNKGVLNLVSVKAIIDAANNTGKPVYVDPKESNFNAYKNVRLFKPNLSEFKNAYIEDESLEVAGFQFKHEINAEILMITRGADGVSLFDGSDYHHFPTKARLVHDVSGAGDTVIATFTLSDICGASPEESVTLSNYAAGRVCEEVGVVPISLKMLDEMLSHHNSI</sequence>
<name>A0A381TEU4_9ZZZZ</name>
<dbReference type="InterPro" id="IPR029056">
    <property type="entry name" value="Ribokinase-like"/>
</dbReference>
<dbReference type="EMBL" id="UINC01004483">
    <property type="protein sequence ID" value="SVA14646.1"/>
    <property type="molecule type" value="Genomic_DNA"/>
</dbReference>
<dbReference type="InterPro" id="IPR011913">
    <property type="entry name" value="RfaE_dom_I"/>
</dbReference>
<keyword evidence="1" id="KW-0808">Transferase</keyword>
<dbReference type="PANTHER" id="PTHR46969">
    <property type="entry name" value="BIFUNCTIONAL PROTEIN HLDE"/>
    <property type="match status" value="1"/>
</dbReference>
<dbReference type="NCBIfam" id="TIGR02198">
    <property type="entry name" value="rfaE_dom_I"/>
    <property type="match status" value="1"/>
</dbReference>
<dbReference type="GO" id="GO:0005829">
    <property type="term" value="C:cytosol"/>
    <property type="evidence" value="ECO:0007669"/>
    <property type="project" value="TreeGrafter"/>
</dbReference>
<dbReference type="PROSITE" id="PS00583">
    <property type="entry name" value="PFKB_KINASES_1"/>
    <property type="match status" value="1"/>
</dbReference>
<reference evidence="4" key="1">
    <citation type="submission" date="2018-05" db="EMBL/GenBank/DDBJ databases">
        <authorList>
            <person name="Lanie J.A."/>
            <person name="Ng W.-L."/>
            <person name="Kazmierczak K.M."/>
            <person name="Andrzejewski T.M."/>
            <person name="Davidsen T.M."/>
            <person name="Wayne K.J."/>
            <person name="Tettelin H."/>
            <person name="Glass J.I."/>
            <person name="Rusch D."/>
            <person name="Podicherti R."/>
            <person name="Tsui H.-C.T."/>
            <person name="Winkler M.E."/>
        </authorList>
    </citation>
    <scope>NUCLEOTIDE SEQUENCE</scope>
</reference>
<feature type="domain" description="Carbohydrate kinase PfkB" evidence="3">
    <location>
        <begin position="16"/>
        <end position="307"/>
    </location>
</feature>